<evidence type="ECO:0000256" key="1">
    <source>
        <dbReference type="ARBA" id="ARBA00022679"/>
    </source>
</evidence>
<dbReference type="InterPro" id="IPR036117">
    <property type="entry name" value="DhaL_dom_sf"/>
</dbReference>
<evidence type="ECO:0000313" key="4">
    <source>
        <dbReference type="EMBL" id="BDZ54502.1"/>
    </source>
</evidence>
<gene>
    <name evidence="4" type="ORF">GCM10025870_15750</name>
</gene>
<dbReference type="InterPro" id="IPR050861">
    <property type="entry name" value="Dihydroxyacetone_Kinase"/>
</dbReference>
<keyword evidence="1" id="KW-0808">Transferase</keyword>
<dbReference type="SUPFAM" id="SSF101473">
    <property type="entry name" value="DhaL-like"/>
    <property type="match status" value="1"/>
</dbReference>
<dbReference type="PANTHER" id="PTHR28629">
    <property type="entry name" value="TRIOKINASE/FMN CYCLASE"/>
    <property type="match status" value="1"/>
</dbReference>
<protein>
    <recommendedName>
        <fullName evidence="3">DhaL domain-containing protein</fullName>
    </recommendedName>
</protein>
<name>A0ABM8H161_9MICO</name>
<accession>A0ABM8H161</accession>
<dbReference type="PROSITE" id="PS51480">
    <property type="entry name" value="DHAL"/>
    <property type="match status" value="1"/>
</dbReference>
<dbReference type="InterPro" id="IPR004007">
    <property type="entry name" value="DhaL_dom"/>
</dbReference>
<dbReference type="SMART" id="SM01120">
    <property type="entry name" value="Dak2"/>
    <property type="match status" value="1"/>
</dbReference>
<sequence length="194" mass="19023">MDAIAGDGDHGIGMQRGSDAALEAARAAAEAGAGAATLLDRAGDAWSDRAGGTSGALWGVALRAIGGALGDEAAPTARAVAAGVAAARDGIRAYGKAQVGDKTMVDALVPFAETLDRDVDADRGLADAWVAAAAAASAAAAATADLLPRMGRARPHAEKSLGTPDPGAHSFALIVTAVGEVLTGDAGPFKENAR</sequence>
<dbReference type="PANTHER" id="PTHR28629:SF4">
    <property type="entry name" value="TRIOKINASE_FMN CYCLASE"/>
    <property type="match status" value="1"/>
</dbReference>
<keyword evidence="5" id="KW-1185">Reference proteome</keyword>
<reference evidence="5" key="1">
    <citation type="journal article" date="2019" name="Int. J. Syst. Evol. Microbiol.">
        <title>The Global Catalogue of Microorganisms (GCM) 10K type strain sequencing project: providing services to taxonomists for standard genome sequencing and annotation.</title>
        <authorList>
            <consortium name="The Broad Institute Genomics Platform"/>
            <consortium name="The Broad Institute Genome Sequencing Center for Infectious Disease"/>
            <person name="Wu L."/>
            <person name="Ma J."/>
        </authorList>
    </citation>
    <scope>NUCLEOTIDE SEQUENCE [LARGE SCALE GENOMIC DNA]</scope>
    <source>
        <strain evidence="5">NBRC 109019</strain>
    </source>
</reference>
<keyword evidence="2" id="KW-0418">Kinase</keyword>
<dbReference type="EMBL" id="AP027734">
    <property type="protein sequence ID" value="BDZ54502.1"/>
    <property type="molecule type" value="Genomic_DNA"/>
</dbReference>
<dbReference type="Gene3D" id="1.25.40.340">
    <property type="match status" value="1"/>
</dbReference>
<proteinExistence type="predicted"/>
<evidence type="ECO:0000256" key="2">
    <source>
        <dbReference type="ARBA" id="ARBA00022777"/>
    </source>
</evidence>
<organism evidence="4 5">
    <name type="scientific">Agromyces marinus</name>
    <dbReference type="NCBI Taxonomy" id="1389020"/>
    <lineage>
        <taxon>Bacteria</taxon>
        <taxon>Bacillati</taxon>
        <taxon>Actinomycetota</taxon>
        <taxon>Actinomycetes</taxon>
        <taxon>Micrococcales</taxon>
        <taxon>Microbacteriaceae</taxon>
        <taxon>Agromyces</taxon>
    </lineage>
</organism>
<evidence type="ECO:0000313" key="5">
    <source>
        <dbReference type="Proteomes" id="UP001321477"/>
    </source>
</evidence>
<feature type="domain" description="DhaL" evidence="3">
    <location>
        <begin position="1"/>
        <end position="180"/>
    </location>
</feature>
<dbReference type="Pfam" id="PF02734">
    <property type="entry name" value="Dak2"/>
    <property type="match status" value="1"/>
</dbReference>
<evidence type="ECO:0000259" key="3">
    <source>
        <dbReference type="PROSITE" id="PS51480"/>
    </source>
</evidence>
<dbReference type="Proteomes" id="UP001321477">
    <property type="component" value="Chromosome"/>
</dbReference>